<accession>A0A8H5JUU6</accession>
<feature type="region of interest" description="Disordered" evidence="1">
    <location>
        <begin position="123"/>
        <end position="142"/>
    </location>
</feature>
<feature type="compositionally biased region" description="Basic and acidic residues" evidence="1">
    <location>
        <begin position="33"/>
        <end position="44"/>
    </location>
</feature>
<dbReference type="OrthoDB" id="5075557at2759"/>
<keyword evidence="3" id="KW-1185">Reference proteome</keyword>
<evidence type="ECO:0000313" key="2">
    <source>
        <dbReference type="EMBL" id="KAF5561227.1"/>
    </source>
</evidence>
<comment type="caution">
    <text evidence="2">The sequence shown here is derived from an EMBL/GenBank/DDBJ whole genome shotgun (WGS) entry which is preliminary data.</text>
</comment>
<feature type="region of interest" description="Disordered" evidence="1">
    <location>
        <begin position="84"/>
        <end position="110"/>
    </location>
</feature>
<reference evidence="2 3" key="1">
    <citation type="submission" date="2020-05" db="EMBL/GenBank/DDBJ databases">
        <title>Identification and distribution of gene clusters putatively required for synthesis of sphingolipid metabolism inhibitors in phylogenetically diverse species of the filamentous fungus Fusarium.</title>
        <authorList>
            <person name="Kim H.-S."/>
            <person name="Busman M."/>
            <person name="Brown D.W."/>
            <person name="Divon H."/>
            <person name="Uhlig S."/>
            <person name="Proctor R.H."/>
        </authorList>
    </citation>
    <scope>NUCLEOTIDE SEQUENCE [LARGE SCALE GENOMIC DNA]</scope>
    <source>
        <strain evidence="2 3">NRRL 13617</strain>
    </source>
</reference>
<protein>
    <submittedName>
        <fullName evidence="2">Uncharacterized protein</fullName>
    </submittedName>
</protein>
<organism evidence="2 3">
    <name type="scientific">Fusarium phyllophilum</name>
    <dbReference type="NCBI Taxonomy" id="47803"/>
    <lineage>
        <taxon>Eukaryota</taxon>
        <taxon>Fungi</taxon>
        <taxon>Dikarya</taxon>
        <taxon>Ascomycota</taxon>
        <taxon>Pezizomycotina</taxon>
        <taxon>Sordariomycetes</taxon>
        <taxon>Hypocreomycetidae</taxon>
        <taxon>Hypocreales</taxon>
        <taxon>Nectriaceae</taxon>
        <taxon>Fusarium</taxon>
        <taxon>Fusarium fujikuroi species complex</taxon>
    </lineage>
</organism>
<dbReference type="EMBL" id="JAAOAQ010000217">
    <property type="protein sequence ID" value="KAF5561227.1"/>
    <property type="molecule type" value="Genomic_DNA"/>
</dbReference>
<feature type="region of interest" description="Disordered" evidence="1">
    <location>
        <begin position="29"/>
        <end position="58"/>
    </location>
</feature>
<evidence type="ECO:0000256" key="1">
    <source>
        <dbReference type="SAM" id="MobiDB-lite"/>
    </source>
</evidence>
<dbReference type="Proteomes" id="UP000582016">
    <property type="component" value="Unassembled WGS sequence"/>
</dbReference>
<feature type="compositionally biased region" description="Acidic residues" evidence="1">
    <location>
        <begin position="92"/>
        <end position="103"/>
    </location>
</feature>
<proteinExistence type="predicted"/>
<name>A0A8H5JUU6_9HYPO</name>
<dbReference type="AlphaFoldDB" id="A0A8H5JUU6"/>
<gene>
    <name evidence="2" type="ORF">FPHYL_6306</name>
</gene>
<sequence>MPPPSRFASSYTPAVLPRLSILQLWDEELDSESESKAEAEKVEAAGHAAYEGTSQAAGVSVQVELVEQPRRAPGQELTVGEQILIPQNIESEKDEDSYSDSESDCGFPANLPDKDDRLDFITFANDDDDDGSDHNTEDDNIDEEAVPEEVCGKLTKRLVTAIHQTQYAANDVEGERPFTCSDFVAQALYITRACRMLHDDVMVLGHRYLDAESTLDEKNPLAAGEGGSKPIRRLVTLLDINIRRLALLLPDLEEEIGSCEYPGFVHAISLRTVRLWCMLNTKDVREKILGLDRSAFRPFIESLATMIDVDSFTGGLHPKNTRKILKRYGNVHSVIPQVYSICLGNNSNKDDRACPVHLFSHAGDTKERLGSWPEFHRIRLAARNAHIGAQQVEAWLGYHQDLQSLEEQAEKAGLEQSMVRVAFSRFALKGIPIPEMISALPAWNKLVKPLRDVSQHVGGAFLEKGGKILIIGCCYGCKASIRFDEAMSAEEFEENIAYQAREFKLGVRLQDAHSCAEHLIAELTAYSLLCSGFGWENLFW</sequence>
<evidence type="ECO:0000313" key="3">
    <source>
        <dbReference type="Proteomes" id="UP000582016"/>
    </source>
</evidence>